<name>A0A9P0D4L0_9CUCU</name>
<feature type="compositionally biased region" description="Basic and acidic residues" evidence="2">
    <location>
        <begin position="391"/>
        <end position="409"/>
    </location>
</feature>
<dbReference type="EMBL" id="OV651819">
    <property type="protein sequence ID" value="CAH1113790.1"/>
    <property type="molecule type" value="Genomic_DNA"/>
</dbReference>
<dbReference type="Proteomes" id="UP001153636">
    <property type="component" value="Chromosome 7"/>
</dbReference>
<evidence type="ECO:0000259" key="3">
    <source>
        <dbReference type="PROSITE" id="PS50309"/>
    </source>
</evidence>
<feature type="coiled-coil region" evidence="1">
    <location>
        <begin position="330"/>
        <end position="357"/>
    </location>
</feature>
<feature type="domain" description="Doublecortin" evidence="3">
    <location>
        <begin position="23"/>
        <end position="107"/>
    </location>
</feature>
<dbReference type="GO" id="GO:0035556">
    <property type="term" value="P:intracellular signal transduction"/>
    <property type="evidence" value="ECO:0007669"/>
    <property type="project" value="InterPro"/>
</dbReference>
<evidence type="ECO:0000256" key="1">
    <source>
        <dbReference type="SAM" id="Coils"/>
    </source>
</evidence>
<accession>A0A9P0D4L0</accession>
<feature type="region of interest" description="Disordered" evidence="2">
    <location>
        <begin position="276"/>
        <end position="305"/>
    </location>
</feature>
<protein>
    <recommendedName>
        <fullName evidence="3">Doublecortin domain-containing protein</fullName>
    </recommendedName>
</protein>
<evidence type="ECO:0000313" key="4">
    <source>
        <dbReference type="EMBL" id="CAH1113790.1"/>
    </source>
</evidence>
<dbReference type="PANTHER" id="PTHR23004:SF11">
    <property type="entry name" value="PROTEIN RPI-1"/>
    <property type="match status" value="1"/>
</dbReference>
<dbReference type="InterPro" id="IPR036572">
    <property type="entry name" value="Doublecortin_dom_sf"/>
</dbReference>
<dbReference type="GO" id="GO:0005874">
    <property type="term" value="C:microtubule"/>
    <property type="evidence" value="ECO:0007669"/>
    <property type="project" value="TreeGrafter"/>
</dbReference>
<feature type="region of interest" description="Disordered" evidence="2">
    <location>
        <begin position="380"/>
        <end position="417"/>
    </location>
</feature>
<dbReference type="SUPFAM" id="SSF89837">
    <property type="entry name" value="Doublecortin (DC)"/>
    <property type="match status" value="2"/>
</dbReference>
<dbReference type="InterPro" id="IPR003533">
    <property type="entry name" value="Doublecortin_dom"/>
</dbReference>
<feature type="region of interest" description="Disordered" evidence="2">
    <location>
        <begin position="447"/>
        <end position="502"/>
    </location>
</feature>
<feature type="region of interest" description="Disordered" evidence="2">
    <location>
        <begin position="545"/>
        <end position="574"/>
    </location>
</feature>
<keyword evidence="5" id="KW-1185">Reference proteome</keyword>
<gene>
    <name evidence="4" type="ORF">PSYICH_LOCUS13740</name>
</gene>
<organism evidence="4 5">
    <name type="scientific">Psylliodes chrysocephalus</name>
    <dbReference type="NCBI Taxonomy" id="3402493"/>
    <lineage>
        <taxon>Eukaryota</taxon>
        <taxon>Metazoa</taxon>
        <taxon>Ecdysozoa</taxon>
        <taxon>Arthropoda</taxon>
        <taxon>Hexapoda</taxon>
        <taxon>Insecta</taxon>
        <taxon>Pterygota</taxon>
        <taxon>Neoptera</taxon>
        <taxon>Endopterygota</taxon>
        <taxon>Coleoptera</taxon>
        <taxon>Polyphaga</taxon>
        <taxon>Cucujiformia</taxon>
        <taxon>Chrysomeloidea</taxon>
        <taxon>Chrysomelidae</taxon>
        <taxon>Galerucinae</taxon>
        <taxon>Alticini</taxon>
        <taxon>Psylliodes</taxon>
    </lineage>
</organism>
<dbReference type="Pfam" id="PF03607">
    <property type="entry name" value="DCX"/>
    <property type="match status" value="1"/>
</dbReference>
<feature type="compositionally biased region" description="Basic and acidic residues" evidence="2">
    <location>
        <begin position="609"/>
        <end position="619"/>
    </location>
</feature>
<evidence type="ECO:0000313" key="5">
    <source>
        <dbReference type="Proteomes" id="UP001153636"/>
    </source>
</evidence>
<feature type="compositionally biased region" description="Polar residues" evidence="2">
    <location>
        <begin position="295"/>
        <end position="305"/>
    </location>
</feature>
<dbReference type="AlphaFoldDB" id="A0A9P0D4L0"/>
<sequence>MKVEHYYPPNNHLLTEPKYGRAKRIKIWINGDTYCNEFSINPKNFRSWISILNHFSVMMKPGFGAIRKLVALSSMKVVDCFEDLDPCDKYVALGVSCRLKFPPGGYNSNSERDLLSQQKVKKKLYKGEINYQKSPFLIESEKKKLTIIYITVNGRNNQVPQKAVFKENELQNWNLIMIYLSKILDIPEGVESICTIFGDVLEKPMQFQHGFLYVAIPFKESFIDMDYLSLFKKENNFRKNYILSIKPSNGSSSNRGSPRIKKSTMPTYRIEKGRTNQDPAYCPCSPKASSEKEQSMSSEPQFQTRSKAAYDKHLQRCAIVRRKVNSARMKKEVADSIKAYEQRIEKIEKEKLQKSKTYCELAKREKIKKTRGQTAVAIIHNPPCPTRTKQYSRDGKPDSGYNSEDRKSMIESVKSGSGDATVKRKTFISTAKSEAALVRKISSDETTMASSSSTITLKSGSKSGHGKQHEDTTEVPISPFKDSGIPTSTKSSHSTTVTTDSDDFSKNEKGLTFLKELSTDFKIERKRSGAISVIKEVSEGTSSLSETETKEILSPKGRQMFSTSSDSIKDTSTEEKSCEKALTATEWNVQKANSSADRLRALFRTYSSKEENCEQEKRNSGSKSSYTDSLLEQTDSGSDLLKDSMENINQTTFEKIASNKSSETQHVTINYSKAQGNRTTSCPTIIIPQKSSFANTSISQKSIDDTALVPLVPALSQTSSLDVNSGSHLSCKSEERLQINEERNNQIVVRGDVKAKSTDSFSIEKFIIKSEDVTVCEINSKEATSTTVIVVKEIERAEYSKIISSTKIIEVSDSLEVLPETDAQSYTSSCLANDQV</sequence>
<feature type="region of interest" description="Disordered" evidence="2">
    <location>
        <begin position="609"/>
        <end position="631"/>
    </location>
</feature>
<evidence type="ECO:0000256" key="2">
    <source>
        <dbReference type="SAM" id="MobiDB-lite"/>
    </source>
</evidence>
<dbReference type="OrthoDB" id="1738954at2759"/>
<dbReference type="Gene3D" id="3.10.20.230">
    <property type="entry name" value="Doublecortin domain"/>
    <property type="match status" value="2"/>
</dbReference>
<feature type="compositionally biased region" description="Low complexity" evidence="2">
    <location>
        <begin position="447"/>
        <end position="462"/>
    </location>
</feature>
<dbReference type="GO" id="GO:0005815">
    <property type="term" value="C:microtubule organizing center"/>
    <property type="evidence" value="ECO:0007669"/>
    <property type="project" value="TreeGrafter"/>
</dbReference>
<proteinExistence type="predicted"/>
<dbReference type="PANTHER" id="PTHR23004">
    <property type="entry name" value="DOUBLECORTIN DOMAIN CONTAINING 2"/>
    <property type="match status" value="1"/>
</dbReference>
<keyword evidence="1" id="KW-0175">Coiled coil</keyword>
<feature type="compositionally biased region" description="Low complexity" evidence="2">
    <location>
        <begin position="487"/>
        <end position="499"/>
    </location>
</feature>
<reference evidence="4" key="1">
    <citation type="submission" date="2022-01" db="EMBL/GenBank/DDBJ databases">
        <authorList>
            <person name="King R."/>
        </authorList>
    </citation>
    <scope>NUCLEOTIDE SEQUENCE</scope>
</reference>
<dbReference type="PROSITE" id="PS50309">
    <property type="entry name" value="DC"/>
    <property type="match status" value="1"/>
</dbReference>
<feature type="compositionally biased region" description="Polar residues" evidence="2">
    <location>
        <begin position="621"/>
        <end position="631"/>
    </location>
</feature>